<name>A0A143PSU1_LUTPR</name>
<feature type="domain" description="Urease accessory protein UreH-like transmembrane" evidence="2">
    <location>
        <begin position="8"/>
        <end position="213"/>
    </location>
</feature>
<protein>
    <recommendedName>
        <fullName evidence="2">Urease accessory protein UreH-like transmembrane domain-containing protein</fullName>
    </recommendedName>
</protein>
<evidence type="ECO:0000259" key="2">
    <source>
        <dbReference type="Pfam" id="PF13386"/>
    </source>
</evidence>
<dbReference type="KEGG" id="abac:LuPra_04701"/>
<dbReference type="PANTHER" id="PTHR42208">
    <property type="entry name" value="HEAVY METAL TRANSPORTER-RELATED"/>
    <property type="match status" value="1"/>
</dbReference>
<proteinExistence type="predicted"/>
<sequence>MTALLAGLAFGLLGSGHCGTMCGPLVLLANPRAAGLGTRPASLPRRKAGHAALYHGGRASTYIVLGGLVGLVGGALTHLGFGRMLAVVAGLALVVQAAAATAIVTGRPGASRLGIAVSRALGRAGTWMRSHRVMGPVVFGALNGLLPCGLLYAALTAAGGFGTLGQSLLFMGAFAVGTTPVLAFIAMAGGSLTARMPHVVRRATPAALAIVGMLLIARGVRPPHETHGAGATGAATITHTHTH</sequence>
<feature type="transmembrane region" description="Helical" evidence="1">
    <location>
        <begin position="59"/>
        <end position="77"/>
    </location>
</feature>
<keyword evidence="4" id="KW-1185">Reference proteome</keyword>
<evidence type="ECO:0000313" key="4">
    <source>
        <dbReference type="Proteomes" id="UP000076079"/>
    </source>
</evidence>
<reference evidence="4" key="2">
    <citation type="submission" date="2016-04" db="EMBL/GenBank/DDBJ databases">
        <title>First Complete Genome Sequence of a Subdivision 6 Acidobacterium.</title>
        <authorList>
            <person name="Huang S."/>
            <person name="Vieira S."/>
            <person name="Bunk B."/>
            <person name="Riedel T."/>
            <person name="Sproeer C."/>
            <person name="Overmann J."/>
        </authorList>
    </citation>
    <scope>NUCLEOTIDE SEQUENCE [LARGE SCALE GENOMIC DNA]</scope>
    <source>
        <strain evidence="4">DSM 100886 HEG_-6_39</strain>
    </source>
</reference>
<keyword evidence="1" id="KW-0472">Membrane</keyword>
<evidence type="ECO:0000313" key="3">
    <source>
        <dbReference type="EMBL" id="AMY11451.1"/>
    </source>
</evidence>
<organism evidence="3 4">
    <name type="scientific">Luteitalea pratensis</name>
    <dbReference type="NCBI Taxonomy" id="1855912"/>
    <lineage>
        <taxon>Bacteria</taxon>
        <taxon>Pseudomonadati</taxon>
        <taxon>Acidobacteriota</taxon>
        <taxon>Vicinamibacteria</taxon>
        <taxon>Vicinamibacterales</taxon>
        <taxon>Vicinamibacteraceae</taxon>
        <taxon>Luteitalea</taxon>
    </lineage>
</organism>
<reference evidence="3 4" key="1">
    <citation type="journal article" date="2016" name="Genome Announc.">
        <title>First Complete Genome Sequence of a Subdivision 6 Acidobacterium Strain.</title>
        <authorList>
            <person name="Huang S."/>
            <person name="Vieira S."/>
            <person name="Bunk B."/>
            <person name="Riedel T."/>
            <person name="Sproer C."/>
            <person name="Overmann J."/>
        </authorList>
    </citation>
    <scope>NUCLEOTIDE SEQUENCE [LARGE SCALE GENOMIC DNA]</scope>
    <source>
        <strain evidence="4">DSM 100886 HEG_-6_39</strain>
    </source>
</reference>
<accession>A0A143PSU1</accession>
<keyword evidence="1" id="KW-0812">Transmembrane</keyword>
<keyword evidence="1" id="KW-1133">Transmembrane helix</keyword>
<dbReference type="AlphaFoldDB" id="A0A143PSU1"/>
<dbReference type="RefSeq" id="WP_157899577.1">
    <property type="nucleotide sequence ID" value="NZ_CP015136.1"/>
</dbReference>
<dbReference type="EMBL" id="CP015136">
    <property type="protein sequence ID" value="AMY11451.1"/>
    <property type="molecule type" value="Genomic_DNA"/>
</dbReference>
<dbReference type="STRING" id="1855912.LuPra_04701"/>
<feature type="transmembrane region" description="Helical" evidence="1">
    <location>
        <begin position="167"/>
        <end position="187"/>
    </location>
</feature>
<feature type="transmembrane region" description="Helical" evidence="1">
    <location>
        <begin position="133"/>
        <end position="155"/>
    </location>
</feature>
<dbReference type="PANTHER" id="PTHR42208:SF1">
    <property type="entry name" value="HEAVY METAL TRANSPORTER"/>
    <property type="match status" value="1"/>
</dbReference>
<evidence type="ECO:0000256" key="1">
    <source>
        <dbReference type="SAM" id="Phobius"/>
    </source>
</evidence>
<dbReference type="Pfam" id="PF13386">
    <property type="entry name" value="DsbD_2"/>
    <property type="match status" value="1"/>
</dbReference>
<dbReference type="OrthoDB" id="594443at2"/>
<dbReference type="InterPro" id="IPR039447">
    <property type="entry name" value="UreH-like_TM_dom"/>
</dbReference>
<dbReference type="Proteomes" id="UP000076079">
    <property type="component" value="Chromosome"/>
</dbReference>
<gene>
    <name evidence="3" type="ORF">LuPra_04701</name>
</gene>